<sequence length="442" mass="49006">MDSTAWHQGRRPPNPVGVVEMPYIEDLPSLPVSPGMHPVLKKGRGVVITTYEVDDMDMVVMDDGVGEELASSKSLLGSEGRAMTVPSFRDKLIGANGGLGDMQYISELDVEVREEDDQVEDGRSTLHVIGSRFVVLDEENTAKEEGIINSAKRLPASSEVLRKESYESCVRRGSDSLHMNRASRRLESVLHENEVVGMGESSKTKEGVEEPKKVVAAPGKDRVLLGSIVGLSPNGGSKSVVGKSIERVRRHLAFSDECTLCRSGPEDIDHVLRYYIRAWELWDSIIKPEVQAQFHALPFENWLHDNLHGSGIMVGFPMDWDHVDRDNVLARGQRLITECEEEVASICNGLTTTLGHSALVMAIRNLQRRQWLVRVCYVGRDRNPVADNLAALGRSQSMEGVVYAIPPSTLAVLAAEEKRRREDHIQDSNLVNQCSRKVDPRG</sequence>
<dbReference type="Proteomes" id="UP001472677">
    <property type="component" value="Unassembled WGS sequence"/>
</dbReference>
<evidence type="ECO:0000313" key="2">
    <source>
        <dbReference type="Proteomes" id="UP001472677"/>
    </source>
</evidence>
<organism evidence="1 2">
    <name type="scientific">Hibiscus sabdariffa</name>
    <name type="common">roselle</name>
    <dbReference type="NCBI Taxonomy" id="183260"/>
    <lineage>
        <taxon>Eukaryota</taxon>
        <taxon>Viridiplantae</taxon>
        <taxon>Streptophyta</taxon>
        <taxon>Embryophyta</taxon>
        <taxon>Tracheophyta</taxon>
        <taxon>Spermatophyta</taxon>
        <taxon>Magnoliopsida</taxon>
        <taxon>eudicotyledons</taxon>
        <taxon>Gunneridae</taxon>
        <taxon>Pentapetalae</taxon>
        <taxon>rosids</taxon>
        <taxon>malvids</taxon>
        <taxon>Malvales</taxon>
        <taxon>Malvaceae</taxon>
        <taxon>Malvoideae</taxon>
        <taxon>Hibiscus</taxon>
    </lineage>
</organism>
<accession>A0ABR2BBR8</accession>
<protein>
    <recommendedName>
        <fullName evidence="3">RNase H type-1 domain-containing protein</fullName>
    </recommendedName>
</protein>
<keyword evidence="2" id="KW-1185">Reference proteome</keyword>
<proteinExistence type="predicted"/>
<comment type="caution">
    <text evidence="1">The sequence shown here is derived from an EMBL/GenBank/DDBJ whole genome shotgun (WGS) entry which is preliminary data.</text>
</comment>
<evidence type="ECO:0008006" key="3">
    <source>
        <dbReference type="Google" id="ProtNLM"/>
    </source>
</evidence>
<gene>
    <name evidence="1" type="ORF">V6N12_017117</name>
</gene>
<dbReference type="EMBL" id="JBBPBM010000139">
    <property type="protein sequence ID" value="KAK8504574.1"/>
    <property type="molecule type" value="Genomic_DNA"/>
</dbReference>
<evidence type="ECO:0000313" key="1">
    <source>
        <dbReference type="EMBL" id="KAK8504574.1"/>
    </source>
</evidence>
<name>A0ABR2BBR8_9ROSI</name>
<reference evidence="1 2" key="1">
    <citation type="journal article" date="2024" name="G3 (Bethesda)">
        <title>Genome assembly of Hibiscus sabdariffa L. provides insights into metabolisms of medicinal natural products.</title>
        <authorList>
            <person name="Kim T."/>
        </authorList>
    </citation>
    <scope>NUCLEOTIDE SEQUENCE [LARGE SCALE GENOMIC DNA]</scope>
    <source>
        <strain evidence="1">TK-2024</strain>
        <tissue evidence="1">Old leaves</tissue>
    </source>
</reference>